<proteinExistence type="predicted"/>
<dbReference type="PANTHER" id="PTHR34473">
    <property type="entry name" value="UPF0699 TRANSMEMBRANE PROTEIN YDBS"/>
    <property type="match status" value="1"/>
</dbReference>
<name>A0ABP7FMH2_9ACTN</name>
<dbReference type="EMBL" id="BAABEP010000036">
    <property type="protein sequence ID" value="GAA3743514.1"/>
    <property type="molecule type" value="Genomic_DNA"/>
</dbReference>
<keyword evidence="2" id="KW-1133">Transmembrane helix</keyword>
<keyword evidence="2" id="KW-0812">Transmembrane</keyword>
<organism evidence="4 5">
    <name type="scientific">Streptomyces tremellae</name>
    <dbReference type="NCBI Taxonomy" id="1124239"/>
    <lineage>
        <taxon>Bacteria</taxon>
        <taxon>Bacillati</taxon>
        <taxon>Actinomycetota</taxon>
        <taxon>Actinomycetes</taxon>
        <taxon>Kitasatosporales</taxon>
        <taxon>Streptomycetaceae</taxon>
        <taxon>Streptomyces</taxon>
    </lineage>
</organism>
<reference evidence="5" key="1">
    <citation type="journal article" date="2019" name="Int. J. Syst. Evol. Microbiol.">
        <title>The Global Catalogue of Microorganisms (GCM) 10K type strain sequencing project: providing services to taxonomists for standard genome sequencing and annotation.</title>
        <authorList>
            <consortium name="The Broad Institute Genomics Platform"/>
            <consortium name="The Broad Institute Genome Sequencing Center for Infectious Disease"/>
            <person name="Wu L."/>
            <person name="Ma J."/>
        </authorList>
    </citation>
    <scope>NUCLEOTIDE SEQUENCE [LARGE SCALE GENOMIC DNA]</scope>
    <source>
        <strain evidence="5">JCM 30846</strain>
    </source>
</reference>
<feature type="region of interest" description="Disordered" evidence="1">
    <location>
        <begin position="1"/>
        <end position="28"/>
    </location>
</feature>
<dbReference type="PANTHER" id="PTHR34473:SF3">
    <property type="entry name" value="TRANSMEMBRANE PROTEIN-RELATED"/>
    <property type="match status" value="1"/>
</dbReference>
<evidence type="ECO:0000313" key="5">
    <source>
        <dbReference type="Proteomes" id="UP001499884"/>
    </source>
</evidence>
<dbReference type="RefSeq" id="WP_345650520.1">
    <property type="nucleotide sequence ID" value="NZ_BAABEP010000036.1"/>
</dbReference>
<gene>
    <name evidence="4" type="ORF">GCM10023082_45360</name>
</gene>
<dbReference type="Pfam" id="PF03703">
    <property type="entry name" value="bPH_2"/>
    <property type="match status" value="1"/>
</dbReference>
<feature type="transmembrane region" description="Helical" evidence="2">
    <location>
        <begin position="47"/>
        <end position="66"/>
    </location>
</feature>
<evidence type="ECO:0000313" key="4">
    <source>
        <dbReference type="EMBL" id="GAA3743514.1"/>
    </source>
</evidence>
<evidence type="ECO:0000259" key="3">
    <source>
        <dbReference type="Pfam" id="PF03703"/>
    </source>
</evidence>
<feature type="domain" description="YdbS-like PH" evidence="3">
    <location>
        <begin position="95"/>
        <end position="172"/>
    </location>
</feature>
<sequence length="185" mass="19720">MTTGAQAAGSAHTAPHQGPGGPAAQYRLRPPSRALDPRAVAWWRTQWLLAAAGPAALLALLGALVGPARGQLLTAAVAVAAAGLACAATLPRWWYRVHRWEVTDDAVYVRSGFLWQEWRVAPMSRIQTVDTVRGPLEQLFRLSTVTVTTASAKGAVHIRGLDRDTAAGLAERLTRITQETPGDAT</sequence>
<accession>A0ABP7FMH2</accession>
<evidence type="ECO:0000256" key="2">
    <source>
        <dbReference type="SAM" id="Phobius"/>
    </source>
</evidence>
<evidence type="ECO:0000256" key="1">
    <source>
        <dbReference type="SAM" id="MobiDB-lite"/>
    </source>
</evidence>
<comment type="caution">
    <text evidence="4">The sequence shown here is derived from an EMBL/GenBank/DDBJ whole genome shotgun (WGS) entry which is preliminary data.</text>
</comment>
<dbReference type="InterPro" id="IPR005182">
    <property type="entry name" value="YdbS-like_PH"/>
</dbReference>
<dbReference type="Proteomes" id="UP001499884">
    <property type="component" value="Unassembled WGS sequence"/>
</dbReference>
<keyword evidence="2" id="KW-0472">Membrane</keyword>
<protein>
    <submittedName>
        <fullName evidence="4">PH domain-containing protein</fullName>
    </submittedName>
</protein>
<feature type="transmembrane region" description="Helical" evidence="2">
    <location>
        <begin position="72"/>
        <end position="90"/>
    </location>
</feature>
<keyword evidence="5" id="KW-1185">Reference proteome</keyword>